<accession>A0A6C0IMW5</accession>
<sequence length="273" mass="31788">MPADIESFNQKEPFELKVNDQIYDDTFIELYDSLHNVKKRCSNELFQVLKITQPSNNSVFLDIGSGTGYAVHELNQAGYTAYGLENSHLMISYSNNLYPNSHIEKGTALDSMAFDKSTFTHIMCNYFTIYQFGDKSTFFRNCYFWLKPNGYLVLHLVDKEKFTKMIPHDTHEEVSETNTHRIVENNTIFKDFKYTANVKIPKNKTNKNVEVIETFTESSTKHIRQNETHLTMESIDQILTCAQTNGFIIHAKVNMSNMNNDQNQYLYFLERTL</sequence>
<protein>
    <recommendedName>
        <fullName evidence="1">Methyltransferase type 11 domain-containing protein</fullName>
    </recommendedName>
</protein>
<dbReference type="EMBL" id="MN740224">
    <property type="protein sequence ID" value="QHT94534.1"/>
    <property type="molecule type" value="Genomic_DNA"/>
</dbReference>
<organism evidence="2">
    <name type="scientific">viral metagenome</name>
    <dbReference type="NCBI Taxonomy" id="1070528"/>
    <lineage>
        <taxon>unclassified sequences</taxon>
        <taxon>metagenomes</taxon>
        <taxon>organismal metagenomes</taxon>
    </lineage>
</organism>
<reference evidence="2" key="1">
    <citation type="journal article" date="2020" name="Nature">
        <title>Giant virus diversity and host interactions through global metagenomics.</title>
        <authorList>
            <person name="Schulz F."/>
            <person name="Roux S."/>
            <person name="Paez-Espino D."/>
            <person name="Jungbluth S."/>
            <person name="Walsh D.A."/>
            <person name="Denef V.J."/>
            <person name="McMahon K.D."/>
            <person name="Konstantinidis K.T."/>
            <person name="Eloe-Fadrosh E.A."/>
            <person name="Kyrpides N.C."/>
            <person name="Woyke T."/>
        </authorList>
    </citation>
    <scope>NUCLEOTIDE SEQUENCE</scope>
    <source>
        <strain evidence="2">GVMAG-M-3300024258-28</strain>
    </source>
</reference>
<proteinExistence type="predicted"/>
<dbReference type="InterPro" id="IPR029063">
    <property type="entry name" value="SAM-dependent_MTases_sf"/>
</dbReference>
<dbReference type="SUPFAM" id="SSF53335">
    <property type="entry name" value="S-adenosyl-L-methionine-dependent methyltransferases"/>
    <property type="match status" value="1"/>
</dbReference>
<evidence type="ECO:0000259" key="1">
    <source>
        <dbReference type="Pfam" id="PF08241"/>
    </source>
</evidence>
<dbReference type="InterPro" id="IPR013216">
    <property type="entry name" value="Methyltransf_11"/>
</dbReference>
<dbReference type="Pfam" id="PF08241">
    <property type="entry name" value="Methyltransf_11"/>
    <property type="match status" value="1"/>
</dbReference>
<dbReference type="Gene3D" id="3.40.50.150">
    <property type="entry name" value="Vaccinia Virus protein VP39"/>
    <property type="match status" value="1"/>
</dbReference>
<dbReference type="AlphaFoldDB" id="A0A6C0IMW5"/>
<dbReference type="CDD" id="cd02440">
    <property type="entry name" value="AdoMet_MTases"/>
    <property type="match status" value="1"/>
</dbReference>
<feature type="domain" description="Methyltransferase type 11" evidence="1">
    <location>
        <begin position="61"/>
        <end position="154"/>
    </location>
</feature>
<evidence type="ECO:0000313" key="2">
    <source>
        <dbReference type="EMBL" id="QHT94534.1"/>
    </source>
</evidence>
<dbReference type="GO" id="GO:0008757">
    <property type="term" value="F:S-adenosylmethionine-dependent methyltransferase activity"/>
    <property type="evidence" value="ECO:0007669"/>
    <property type="project" value="InterPro"/>
</dbReference>
<name>A0A6C0IMW5_9ZZZZ</name>